<feature type="compositionally biased region" description="Low complexity" evidence="1">
    <location>
        <begin position="345"/>
        <end position="354"/>
    </location>
</feature>
<dbReference type="SUPFAM" id="SSF57997">
    <property type="entry name" value="Tropomyosin"/>
    <property type="match status" value="1"/>
</dbReference>
<evidence type="ECO:0000256" key="1">
    <source>
        <dbReference type="SAM" id="MobiDB-lite"/>
    </source>
</evidence>
<feature type="region of interest" description="Disordered" evidence="1">
    <location>
        <begin position="566"/>
        <end position="634"/>
    </location>
</feature>
<dbReference type="GeneID" id="9591401"/>
<accession>D8Q8J9</accession>
<dbReference type="VEuPathDB" id="FungiDB:SCHCODRAFT_02353558"/>
<feature type="region of interest" description="Disordered" evidence="1">
    <location>
        <begin position="765"/>
        <end position="799"/>
    </location>
</feature>
<dbReference type="Proteomes" id="UP000007431">
    <property type="component" value="Unassembled WGS sequence"/>
</dbReference>
<feature type="region of interest" description="Disordered" evidence="1">
    <location>
        <begin position="68"/>
        <end position="89"/>
    </location>
</feature>
<feature type="non-terminal residue" evidence="3">
    <location>
        <position position="963"/>
    </location>
</feature>
<feature type="transmembrane region" description="Helical" evidence="2">
    <location>
        <begin position="12"/>
        <end position="40"/>
    </location>
</feature>
<proteinExistence type="predicted"/>
<feature type="region of interest" description="Disordered" evidence="1">
    <location>
        <begin position="898"/>
        <end position="963"/>
    </location>
</feature>
<sequence length="963" mass="104929">MRGKIRHLTWLADGAILLFATVVVAIAVAVAATVLVVLVAGAHALLFLTHTALRCTIRGACAGSPGVKLSTRHRRPSPSPGAAARELSPDRPRDGLFLLMGLLAGGLGYAVSRQPLSRFFSTIWANGDIRTFVCAVVFVIVFIILAYLTNPSETSFRAYLTEQSFRQHLSRLDDTTDEESLHSIDKTRQVRRTSPDNRSLFHFANRASVSLRTPKHVFHSFGIFTIAAILPVSKGGKASCIPNDHDGSMITDSWYLGAFGRWWRGGPFDAWYQDVVARSNDEESWSSGILAIKGPERHALPLTNKPVDRLAPARGAPPRLRNRDRPSQRSSQPSVRSSTPPPLPKSASLPLHASRPSTTSEKTSIILSSQQPYVPIDQYPLRPSIVKSPSASTLFDHSPNILQVLQQIADTKASVHDLRTQLSDFQSTSSYGHAAYQSEIDALRDKKRQEDATKQELKTRTKALDDSKRAAEGHKRDAEKKLKATQTARDDANRRINHLDQEIASLQQQLSDEQAATPETPEPPAELKQTLERRRREVSVAEDVVAALNTRAKELEEKLAEGRAKLKSMQDRAGARQFRRSPLTDSIGRESTRTSSHEPTLSEPSSEQPNLLPPFEHETMSTKPSPRPMHLSLGSLSNFSATSGSAALDTLRQQFSPFDDGLSPSQPIKFSPFDSDPVGLPSSRHLSPSHALIPSGLISSIDNTDHFSRSFQSADDPILDRAWRNRSHERLASSPISLRTDSLSDAGMDSFDPFKVRVPSGPDRSLLDASLGPSLTLQRTPSDPASSISSSEKADSFIGSDKSSSAFMRALSRGDKAKKGLNPDAKAFSFPAKAVASLLPPRRGQTAPGHASKPSFDALNPNGLGSTPFVPSSDSEQLIRAFAPSAEERQALQRVLGGSTNTSLERLPSLSDVSPPSATGFRRMLPSWMQSSPAAAPAPKPNFSPWGDEEDVVTEKKAVVSEK</sequence>
<dbReference type="KEGG" id="scm:SCHCO_02353558"/>
<feature type="compositionally biased region" description="Polar residues" evidence="1">
    <location>
        <begin position="355"/>
        <end position="366"/>
    </location>
</feature>
<evidence type="ECO:0000256" key="2">
    <source>
        <dbReference type="SAM" id="Phobius"/>
    </source>
</evidence>
<feature type="transmembrane region" description="Helical" evidence="2">
    <location>
        <begin position="95"/>
        <end position="111"/>
    </location>
</feature>
<dbReference type="STRING" id="578458.D8Q8J9"/>
<dbReference type="OMA" id="QDRSFYP"/>
<feature type="compositionally biased region" description="Low complexity" evidence="1">
    <location>
        <begin position="781"/>
        <end position="791"/>
    </location>
</feature>
<organism evidence="4">
    <name type="scientific">Schizophyllum commune (strain H4-8 / FGSC 9210)</name>
    <name type="common">Split gill fungus</name>
    <dbReference type="NCBI Taxonomy" id="578458"/>
    <lineage>
        <taxon>Eukaryota</taxon>
        <taxon>Fungi</taxon>
        <taxon>Dikarya</taxon>
        <taxon>Basidiomycota</taxon>
        <taxon>Agaricomycotina</taxon>
        <taxon>Agaricomycetes</taxon>
        <taxon>Agaricomycetidae</taxon>
        <taxon>Agaricales</taxon>
        <taxon>Schizophyllaceae</taxon>
        <taxon>Schizophyllum</taxon>
    </lineage>
</organism>
<dbReference type="AlphaFoldDB" id="D8Q8J9"/>
<protein>
    <submittedName>
        <fullName evidence="3">Expressed protein</fullName>
    </submittedName>
</protein>
<feature type="transmembrane region" description="Helical" evidence="2">
    <location>
        <begin position="132"/>
        <end position="149"/>
    </location>
</feature>
<evidence type="ECO:0000313" key="4">
    <source>
        <dbReference type="Proteomes" id="UP000007431"/>
    </source>
</evidence>
<feature type="compositionally biased region" description="Low complexity" evidence="1">
    <location>
        <begin position="926"/>
        <end position="935"/>
    </location>
</feature>
<evidence type="ECO:0000313" key="3">
    <source>
        <dbReference type="EMBL" id="EFI95487.1"/>
    </source>
</evidence>
<feature type="region of interest" description="Disordered" evidence="1">
    <location>
        <begin position="509"/>
        <end position="539"/>
    </location>
</feature>
<feature type="region of interest" description="Disordered" evidence="1">
    <location>
        <begin position="300"/>
        <end position="366"/>
    </location>
</feature>
<dbReference type="InParanoid" id="D8Q8J9"/>
<feature type="region of interest" description="Disordered" evidence="1">
    <location>
        <begin position="655"/>
        <end position="685"/>
    </location>
</feature>
<feature type="compositionally biased region" description="Basic and acidic residues" evidence="1">
    <location>
        <begin position="529"/>
        <end position="539"/>
    </location>
</feature>
<feature type="region of interest" description="Disordered" evidence="1">
    <location>
        <begin position="442"/>
        <end position="491"/>
    </location>
</feature>
<dbReference type="EMBL" id="GL377308">
    <property type="protein sequence ID" value="EFI95487.1"/>
    <property type="molecule type" value="Genomic_DNA"/>
</dbReference>
<feature type="compositionally biased region" description="Low complexity" evidence="1">
    <location>
        <begin position="328"/>
        <end position="338"/>
    </location>
</feature>
<keyword evidence="2" id="KW-1133">Transmembrane helix</keyword>
<gene>
    <name evidence="3" type="ORF">SCHCODRAFT_110288</name>
</gene>
<keyword evidence="4" id="KW-1185">Reference proteome</keyword>
<dbReference type="eggNOG" id="ENOG502SA0B">
    <property type="taxonomic scope" value="Eukaryota"/>
</dbReference>
<dbReference type="HOGENOM" id="CLU_330406_0_0_1"/>
<keyword evidence="2" id="KW-0472">Membrane</keyword>
<dbReference type="RefSeq" id="XP_003030390.1">
    <property type="nucleotide sequence ID" value="XM_003030344.1"/>
</dbReference>
<dbReference type="OrthoDB" id="2548929at2759"/>
<feature type="compositionally biased region" description="Basic and acidic residues" evidence="1">
    <location>
        <begin position="953"/>
        <end position="963"/>
    </location>
</feature>
<name>D8Q8J9_SCHCM</name>
<reference evidence="3 4" key="1">
    <citation type="journal article" date="2010" name="Nat. Biotechnol.">
        <title>Genome sequence of the model mushroom Schizophyllum commune.</title>
        <authorList>
            <person name="Ohm R.A."/>
            <person name="de Jong J.F."/>
            <person name="Lugones L.G."/>
            <person name="Aerts A."/>
            <person name="Kothe E."/>
            <person name="Stajich J.E."/>
            <person name="de Vries R.P."/>
            <person name="Record E."/>
            <person name="Levasseur A."/>
            <person name="Baker S.E."/>
            <person name="Bartholomew K.A."/>
            <person name="Coutinho P.M."/>
            <person name="Erdmann S."/>
            <person name="Fowler T.J."/>
            <person name="Gathman A.C."/>
            <person name="Lombard V."/>
            <person name="Henrissat B."/>
            <person name="Knabe N."/>
            <person name="Kuees U."/>
            <person name="Lilly W.W."/>
            <person name="Lindquist E."/>
            <person name="Lucas S."/>
            <person name="Magnuson J.K."/>
            <person name="Piumi F."/>
            <person name="Raudaskoski M."/>
            <person name="Salamov A."/>
            <person name="Schmutz J."/>
            <person name="Schwarze F.W.M.R."/>
            <person name="vanKuyk P.A."/>
            <person name="Horton J.S."/>
            <person name="Grigoriev I.V."/>
            <person name="Woesten H.A.B."/>
        </authorList>
    </citation>
    <scope>NUCLEOTIDE SEQUENCE [LARGE SCALE GENOMIC DNA]</scope>
    <source>
        <strain evidence="4">H4-8 / FGSC 9210</strain>
    </source>
</reference>
<keyword evidence="2" id="KW-0812">Transmembrane</keyword>
<feature type="compositionally biased region" description="Basic and acidic residues" evidence="1">
    <location>
        <begin position="587"/>
        <end position="596"/>
    </location>
</feature>
<feature type="compositionally biased region" description="Polar residues" evidence="1">
    <location>
        <begin position="597"/>
        <end position="609"/>
    </location>
</feature>